<feature type="compositionally biased region" description="Polar residues" evidence="1">
    <location>
        <begin position="34"/>
        <end position="50"/>
    </location>
</feature>
<evidence type="ECO:0000313" key="3">
    <source>
        <dbReference type="EMBL" id="KAH8032757.1"/>
    </source>
</evidence>
<feature type="compositionally biased region" description="Polar residues" evidence="1">
    <location>
        <begin position="375"/>
        <end position="393"/>
    </location>
</feature>
<keyword evidence="2" id="KW-0812">Transmembrane</keyword>
<dbReference type="EMBL" id="JABSTU010000004">
    <property type="protein sequence ID" value="KAH8032757.1"/>
    <property type="molecule type" value="Genomic_DNA"/>
</dbReference>
<reference evidence="3" key="1">
    <citation type="journal article" date="2020" name="Cell">
        <title>Large-Scale Comparative Analyses of Tick Genomes Elucidate Their Genetic Diversity and Vector Capacities.</title>
        <authorList>
            <consortium name="Tick Genome and Microbiome Consortium (TIGMIC)"/>
            <person name="Jia N."/>
            <person name="Wang J."/>
            <person name="Shi W."/>
            <person name="Du L."/>
            <person name="Sun Y."/>
            <person name="Zhan W."/>
            <person name="Jiang J.F."/>
            <person name="Wang Q."/>
            <person name="Zhang B."/>
            <person name="Ji P."/>
            <person name="Bell-Sakyi L."/>
            <person name="Cui X.M."/>
            <person name="Yuan T.T."/>
            <person name="Jiang B.G."/>
            <person name="Yang W.F."/>
            <person name="Lam T.T."/>
            <person name="Chang Q.C."/>
            <person name="Ding S.J."/>
            <person name="Wang X.J."/>
            <person name="Zhu J.G."/>
            <person name="Ruan X.D."/>
            <person name="Zhao L."/>
            <person name="Wei J.T."/>
            <person name="Ye R.Z."/>
            <person name="Que T.C."/>
            <person name="Du C.H."/>
            <person name="Zhou Y.H."/>
            <person name="Cheng J.X."/>
            <person name="Dai P.F."/>
            <person name="Guo W.B."/>
            <person name="Han X.H."/>
            <person name="Huang E.J."/>
            <person name="Li L.F."/>
            <person name="Wei W."/>
            <person name="Gao Y.C."/>
            <person name="Liu J.Z."/>
            <person name="Shao H.Z."/>
            <person name="Wang X."/>
            <person name="Wang C.C."/>
            <person name="Yang T.C."/>
            <person name="Huo Q.B."/>
            <person name="Li W."/>
            <person name="Chen H.Y."/>
            <person name="Chen S.E."/>
            <person name="Zhou L.G."/>
            <person name="Ni X.B."/>
            <person name="Tian J.H."/>
            <person name="Sheng Y."/>
            <person name="Liu T."/>
            <person name="Pan Y.S."/>
            <person name="Xia L.Y."/>
            <person name="Li J."/>
            <person name="Zhao F."/>
            <person name="Cao W.C."/>
        </authorList>
    </citation>
    <scope>NUCLEOTIDE SEQUENCE</scope>
    <source>
        <strain evidence="3">Rmic-2018</strain>
    </source>
</reference>
<organism evidence="3 4">
    <name type="scientific">Rhipicephalus microplus</name>
    <name type="common">Cattle tick</name>
    <name type="synonym">Boophilus microplus</name>
    <dbReference type="NCBI Taxonomy" id="6941"/>
    <lineage>
        <taxon>Eukaryota</taxon>
        <taxon>Metazoa</taxon>
        <taxon>Ecdysozoa</taxon>
        <taxon>Arthropoda</taxon>
        <taxon>Chelicerata</taxon>
        <taxon>Arachnida</taxon>
        <taxon>Acari</taxon>
        <taxon>Parasitiformes</taxon>
        <taxon>Ixodida</taxon>
        <taxon>Ixodoidea</taxon>
        <taxon>Ixodidae</taxon>
        <taxon>Rhipicephalinae</taxon>
        <taxon>Rhipicephalus</taxon>
        <taxon>Boophilus</taxon>
    </lineage>
</organism>
<accession>A0A9J6EF64</accession>
<evidence type="ECO:0008006" key="5">
    <source>
        <dbReference type="Google" id="ProtNLM"/>
    </source>
</evidence>
<feature type="compositionally biased region" description="Basic residues" evidence="1">
    <location>
        <begin position="1"/>
        <end position="11"/>
    </location>
</feature>
<feature type="region of interest" description="Disordered" evidence="1">
    <location>
        <begin position="365"/>
        <end position="393"/>
    </location>
</feature>
<keyword evidence="4" id="KW-1185">Reference proteome</keyword>
<feature type="transmembrane region" description="Helical" evidence="2">
    <location>
        <begin position="503"/>
        <end position="527"/>
    </location>
</feature>
<dbReference type="AlphaFoldDB" id="A0A9J6EF64"/>
<protein>
    <recommendedName>
        <fullName evidence="5">Tick transposon</fullName>
    </recommendedName>
</protein>
<dbReference type="Proteomes" id="UP000821866">
    <property type="component" value="Chromosome 2"/>
</dbReference>
<dbReference type="VEuPathDB" id="VectorBase:LOC119165270"/>
<feature type="compositionally biased region" description="Low complexity" evidence="1">
    <location>
        <begin position="16"/>
        <end position="33"/>
    </location>
</feature>
<keyword evidence="2" id="KW-1133">Transmembrane helix</keyword>
<evidence type="ECO:0000256" key="2">
    <source>
        <dbReference type="SAM" id="Phobius"/>
    </source>
</evidence>
<comment type="caution">
    <text evidence="3">The sequence shown here is derived from an EMBL/GenBank/DDBJ whole genome shotgun (WGS) entry which is preliminary data.</text>
</comment>
<feature type="region of interest" description="Disordered" evidence="1">
    <location>
        <begin position="1"/>
        <end position="50"/>
    </location>
</feature>
<sequence>MAPQRGNRKKTPQQDAVVAASASSSVPTAAASTMQASTLQENPARESQQPLHCRPLHGFEQTERVHRSFLVSCHGHGYLRGIPLWQQHLLISSFTTAAAEQTVSAPSECGVLPSTCPRSGGPHEVICGHHRLSARREADQLPGCIEGCDRRLSFGFPATLRVRGNFRCYFFAVDTHPTADLPALLLVGNIYETEVRAKQVDLNSCVGMVFGVDPAIPYEYFADNIASPMPLVFGVRRGTCLSLTFTGTTIPLYIVLYKQKRPVRPRPRPMQCSRCDRFGHATATCSEDEQCLRCGIKHAPGLCAAHPHCINCRVKHPTTKPLCPARQLHRRAGIIMTSSDGIVADRQALQHTRTPGRNISIIKGRSSRDALAGTGNMTSEAAPRPTTSAPVVPTKMTTAAPSCTTQLVPVAVPKSTTTEPATWNSHQADTKTRNDILTGLPWGLQMVLKALLVGSHKHNFCVVPLLTFESMADLFGIFLDEPTALRGFFPGPCENVHISLPSALLLVISVGCVWHTGILIACGRLAFRMQFCLSTFLFPFSPLPLFPIPPSPAQNCVGALI</sequence>
<proteinExistence type="predicted"/>
<keyword evidence="2" id="KW-0472">Membrane</keyword>
<evidence type="ECO:0000256" key="1">
    <source>
        <dbReference type="SAM" id="MobiDB-lite"/>
    </source>
</evidence>
<evidence type="ECO:0000313" key="4">
    <source>
        <dbReference type="Proteomes" id="UP000821866"/>
    </source>
</evidence>
<name>A0A9J6EF64_RHIMP</name>
<reference evidence="3" key="2">
    <citation type="submission" date="2021-09" db="EMBL/GenBank/DDBJ databases">
        <authorList>
            <person name="Jia N."/>
            <person name="Wang J."/>
            <person name="Shi W."/>
            <person name="Du L."/>
            <person name="Sun Y."/>
            <person name="Zhan W."/>
            <person name="Jiang J."/>
            <person name="Wang Q."/>
            <person name="Zhang B."/>
            <person name="Ji P."/>
            <person name="Sakyi L.B."/>
            <person name="Cui X."/>
            <person name="Yuan T."/>
            <person name="Jiang B."/>
            <person name="Yang W."/>
            <person name="Lam T.T.-Y."/>
            <person name="Chang Q."/>
            <person name="Ding S."/>
            <person name="Wang X."/>
            <person name="Zhu J."/>
            <person name="Ruan X."/>
            <person name="Zhao L."/>
            <person name="Wei J."/>
            <person name="Que T."/>
            <person name="Du C."/>
            <person name="Cheng J."/>
            <person name="Dai P."/>
            <person name="Han X."/>
            <person name="Huang E."/>
            <person name="Gao Y."/>
            <person name="Liu J."/>
            <person name="Shao H."/>
            <person name="Ye R."/>
            <person name="Li L."/>
            <person name="Wei W."/>
            <person name="Wang X."/>
            <person name="Wang C."/>
            <person name="Huo Q."/>
            <person name="Li W."/>
            <person name="Guo W."/>
            <person name="Chen H."/>
            <person name="Chen S."/>
            <person name="Zhou L."/>
            <person name="Zhou L."/>
            <person name="Ni X."/>
            <person name="Tian J."/>
            <person name="Zhou Y."/>
            <person name="Sheng Y."/>
            <person name="Liu T."/>
            <person name="Pan Y."/>
            <person name="Xia L."/>
            <person name="Li J."/>
            <person name="Zhao F."/>
            <person name="Cao W."/>
        </authorList>
    </citation>
    <scope>NUCLEOTIDE SEQUENCE</scope>
    <source>
        <strain evidence="3">Rmic-2018</strain>
        <tissue evidence="3">Larvae</tissue>
    </source>
</reference>
<gene>
    <name evidence="3" type="ORF">HPB51_001455</name>
</gene>